<feature type="domain" description="Prohead serine protease" evidence="6">
    <location>
        <begin position="42"/>
        <end position="151"/>
    </location>
</feature>
<evidence type="ECO:0000256" key="3">
    <source>
        <dbReference type="ARBA" id="ARBA00022801"/>
    </source>
</evidence>
<reference evidence="7" key="1">
    <citation type="submission" date="2020-04" db="EMBL/GenBank/DDBJ databases">
        <authorList>
            <person name="Chiriac C."/>
            <person name="Salcher M."/>
            <person name="Ghai R."/>
            <person name="Kavagutti S V."/>
        </authorList>
    </citation>
    <scope>NUCLEOTIDE SEQUENCE</scope>
</reference>
<proteinExistence type="predicted"/>
<accession>A0A6J5MVA8</accession>
<dbReference type="GO" id="GO:0008233">
    <property type="term" value="F:peptidase activity"/>
    <property type="evidence" value="ECO:0007669"/>
    <property type="project" value="UniProtKB-KW"/>
</dbReference>
<evidence type="ECO:0000259" key="6">
    <source>
        <dbReference type="Pfam" id="PF04586"/>
    </source>
</evidence>
<dbReference type="Pfam" id="PF04586">
    <property type="entry name" value="Peptidase_S78"/>
    <property type="match status" value="1"/>
</dbReference>
<name>A0A6J5MVA8_9CAUD</name>
<keyword evidence="3" id="KW-0378">Hydrolase</keyword>
<keyword evidence="2 7" id="KW-0645">Protease</keyword>
<keyword evidence="5" id="KW-1273">Viral capsid maturation</keyword>
<organism evidence="7">
    <name type="scientific">uncultured Caudovirales phage</name>
    <dbReference type="NCBI Taxonomy" id="2100421"/>
    <lineage>
        <taxon>Viruses</taxon>
        <taxon>Duplodnaviria</taxon>
        <taxon>Heunggongvirae</taxon>
        <taxon>Uroviricota</taxon>
        <taxon>Caudoviricetes</taxon>
        <taxon>Peduoviridae</taxon>
        <taxon>Maltschvirus</taxon>
        <taxon>Maltschvirus maltsch</taxon>
    </lineage>
</organism>
<evidence type="ECO:0000256" key="4">
    <source>
        <dbReference type="ARBA" id="ARBA00022950"/>
    </source>
</evidence>
<keyword evidence="4" id="KW-0118">Viral capsid assembly</keyword>
<evidence type="ECO:0000256" key="1">
    <source>
        <dbReference type="ARBA" id="ARBA00022612"/>
    </source>
</evidence>
<sequence>MEMINFSADLEASESRRIIAGKIAPYGDEIGNTSVGKVIFEANSIQIDDPKNVKLLLEHDPKKPIGRMKNVTEDNSGIFAEFKISNTTRGTDSLIEASDNLRSGLSVGVEVIKGKNKDGVYRVSAARLMEVSLVQSAAFKSAEVTSVAASENTEAVSTETKTETEEIVENTTTDTPVATEVVETPAVEASRPTVTAAVYTKPRVAPMTSGQYLEASIK</sequence>
<dbReference type="InterPro" id="IPR054613">
    <property type="entry name" value="Peptidase_S78_dom"/>
</dbReference>
<evidence type="ECO:0000256" key="5">
    <source>
        <dbReference type="ARBA" id="ARBA00023045"/>
    </source>
</evidence>
<protein>
    <submittedName>
        <fullName evidence="7">COG3740 Phage head maturation protease</fullName>
    </submittedName>
</protein>
<evidence type="ECO:0000256" key="2">
    <source>
        <dbReference type="ARBA" id="ARBA00022670"/>
    </source>
</evidence>
<keyword evidence="1" id="KW-1188">Viral release from host cell</keyword>
<gene>
    <name evidence="7" type="ORF">UFOVP537_30</name>
</gene>
<dbReference type="GO" id="GO:0006508">
    <property type="term" value="P:proteolysis"/>
    <property type="evidence" value="ECO:0007669"/>
    <property type="project" value="UniProtKB-KW"/>
</dbReference>
<dbReference type="GO" id="GO:0046797">
    <property type="term" value="P:viral procapsid maturation"/>
    <property type="evidence" value="ECO:0007669"/>
    <property type="project" value="UniProtKB-KW"/>
</dbReference>
<feature type="non-terminal residue" evidence="7">
    <location>
        <position position="218"/>
    </location>
</feature>
<evidence type="ECO:0000313" key="7">
    <source>
        <dbReference type="EMBL" id="CAB4148870.1"/>
    </source>
</evidence>
<dbReference type="EMBL" id="LR796503">
    <property type="protein sequence ID" value="CAB4148870.1"/>
    <property type="molecule type" value="Genomic_DNA"/>
</dbReference>